<comment type="caution">
    <text evidence="1">The sequence shown here is derived from an EMBL/GenBank/DDBJ whole genome shotgun (WGS) entry which is preliminary data.</text>
</comment>
<dbReference type="Proteomes" id="UP000295181">
    <property type="component" value="Unassembled WGS sequence"/>
</dbReference>
<evidence type="ECO:0000313" key="1">
    <source>
        <dbReference type="EMBL" id="TDG80334.1"/>
    </source>
</evidence>
<dbReference type="EMBL" id="PUFP01000017">
    <property type="protein sequence ID" value="TDG80334.1"/>
    <property type="molecule type" value="Genomic_DNA"/>
</dbReference>
<dbReference type="AlphaFoldDB" id="A0A4V3A4C4"/>
<accession>A0A4V3A4C4</accession>
<organism evidence="1 2">
    <name type="scientific">Lentilactobacillus buchneri DSM 20057</name>
    <dbReference type="NCBI Taxonomy" id="1423728"/>
    <lineage>
        <taxon>Bacteria</taxon>
        <taxon>Bacillati</taxon>
        <taxon>Bacillota</taxon>
        <taxon>Bacilli</taxon>
        <taxon>Lactobacillales</taxon>
        <taxon>Lactobacillaceae</taxon>
        <taxon>Lentilactobacillus</taxon>
    </lineage>
</organism>
<reference evidence="1 2" key="1">
    <citation type="journal article" date="2019" name="Appl. Microbiol. Biotechnol.">
        <title>Uncovering carbohydrate metabolism through a genotype-phenotype association study of 56 lactic acid bacteria genomes.</title>
        <authorList>
            <person name="Buron-Moles G."/>
            <person name="Chailyan A."/>
            <person name="Dolejs I."/>
            <person name="Forster J."/>
            <person name="Miks M.H."/>
        </authorList>
    </citation>
    <scope>NUCLEOTIDE SEQUENCE [LARGE SCALE GENOMIC DNA]</scope>
    <source>
        <strain evidence="1 2">ATCC 4005</strain>
    </source>
</reference>
<proteinExistence type="predicted"/>
<sequence length="175" mass="20554">MDFKKLCTLLCISTGISLMGSVGKTIPAAAKIYTNPKILRAHNWYSTHTGPFGGKYYYKLHFTMHSVYEYSRRVGSRYWYRQDFVNDGYFIRPANVKGAYTFGPQGEADLLKVETVRPRHFVLANHKRYWGLEYFDHTNHRGGIDRIPPFRTWCYFTKMKYVTGDWGSQVDKFVY</sequence>
<evidence type="ECO:0000313" key="2">
    <source>
        <dbReference type="Proteomes" id="UP000295181"/>
    </source>
</evidence>
<name>A0A4V3A4C4_LENBU</name>
<gene>
    <name evidence="1" type="ORF">C5L32_000860</name>
</gene>
<protein>
    <submittedName>
        <fullName evidence="1">Uncharacterized protein</fullName>
    </submittedName>
</protein>
<dbReference type="RefSeq" id="WP_056938965.1">
    <property type="nucleotide sequence ID" value="NZ_AZDM01000019.1"/>
</dbReference>